<proteinExistence type="predicted"/>
<evidence type="ECO:0000259" key="3">
    <source>
        <dbReference type="Pfam" id="PF03067"/>
    </source>
</evidence>
<keyword evidence="5" id="KW-1185">Reference proteome</keyword>
<comment type="caution">
    <text evidence="4">The sequence shown here is derived from an EMBL/GenBank/DDBJ whole genome shotgun (WGS) entry which is preliminary data.</text>
</comment>
<evidence type="ECO:0000313" key="4">
    <source>
        <dbReference type="EMBL" id="GAX14390.1"/>
    </source>
</evidence>
<evidence type="ECO:0000256" key="1">
    <source>
        <dbReference type="SAM" id="MobiDB-lite"/>
    </source>
</evidence>
<dbReference type="InterPro" id="IPR004302">
    <property type="entry name" value="Cellulose/chitin-bd_N"/>
</dbReference>
<dbReference type="AlphaFoldDB" id="A0A1Z5JK48"/>
<dbReference type="OrthoDB" id="47267at2759"/>
<feature type="region of interest" description="Disordered" evidence="1">
    <location>
        <begin position="314"/>
        <end position="347"/>
    </location>
</feature>
<gene>
    <name evidence="4" type="ORF">FisN_11Hh151</name>
</gene>
<feature type="chain" id="PRO_5012012336" description="Chitin-binding type-4 domain-containing protein" evidence="2">
    <location>
        <begin position="28"/>
        <end position="449"/>
    </location>
</feature>
<dbReference type="Pfam" id="PF03067">
    <property type="entry name" value="LPMO_10"/>
    <property type="match status" value="1"/>
</dbReference>
<evidence type="ECO:0000313" key="5">
    <source>
        <dbReference type="Proteomes" id="UP000198406"/>
    </source>
</evidence>
<organism evidence="4 5">
    <name type="scientific">Fistulifera solaris</name>
    <name type="common">Oleaginous diatom</name>
    <dbReference type="NCBI Taxonomy" id="1519565"/>
    <lineage>
        <taxon>Eukaryota</taxon>
        <taxon>Sar</taxon>
        <taxon>Stramenopiles</taxon>
        <taxon>Ochrophyta</taxon>
        <taxon>Bacillariophyta</taxon>
        <taxon>Bacillariophyceae</taxon>
        <taxon>Bacillariophycidae</taxon>
        <taxon>Naviculales</taxon>
        <taxon>Naviculaceae</taxon>
        <taxon>Fistulifera</taxon>
    </lineage>
</organism>
<dbReference type="Proteomes" id="UP000198406">
    <property type="component" value="Unassembled WGS sequence"/>
</dbReference>
<protein>
    <recommendedName>
        <fullName evidence="3">Chitin-binding type-4 domain-containing protein</fullName>
    </recommendedName>
</protein>
<reference evidence="4 5" key="1">
    <citation type="journal article" date="2015" name="Plant Cell">
        <title>Oil accumulation by the oleaginous diatom Fistulifera solaris as revealed by the genome and transcriptome.</title>
        <authorList>
            <person name="Tanaka T."/>
            <person name="Maeda Y."/>
            <person name="Veluchamy A."/>
            <person name="Tanaka M."/>
            <person name="Abida H."/>
            <person name="Marechal E."/>
            <person name="Bowler C."/>
            <person name="Muto M."/>
            <person name="Sunaga Y."/>
            <person name="Tanaka M."/>
            <person name="Yoshino T."/>
            <person name="Taniguchi T."/>
            <person name="Fukuda Y."/>
            <person name="Nemoto M."/>
            <person name="Matsumoto M."/>
            <person name="Wong P.S."/>
            <person name="Aburatani S."/>
            <person name="Fujibuchi W."/>
        </authorList>
    </citation>
    <scope>NUCLEOTIDE SEQUENCE [LARGE SCALE GENOMIC DNA]</scope>
    <source>
        <strain evidence="4 5">JPCC DA0580</strain>
    </source>
</reference>
<feature type="domain" description="Chitin-binding type-4" evidence="3">
    <location>
        <begin position="28"/>
        <end position="252"/>
    </location>
</feature>
<name>A0A1Z5JK48_FISSO</name>
<feature type="signal peptide" evidence="2">
    <location>
        <begin position="1"/>
        <end position="27"/>
    </location>
</feature>
<dbReference type="InParanoid" id="A0A1Z5JK48"/>
<feature type="compositionally biased region" description="Polar residues" evidence="1">
    <location>
        <begin position="314"/>
        <end position="344"/>
    </location>
</feature>
<evidence type="ECO:0000256" key="2">
    <source>
        <dbReference type="SAM" id="SignalP"/>
    </source>
</evidence>
<dbReference type="EMBL" id="BDSP01000080">
    <property type="protein sequence ID" value="GAX14390.1"/>
    <property type="molecule type" value="Genomic_DNA"/>
</dbReference>
<accession>A0A1Z5JK48</accession>
<keyword evidence="2" id="KW-0732">Signal</keyword>
<sequence length="449" mass="48560">MLLDMNNHQSLFSFFLSLSLLIHQTRAHGYLASPRSRNFVAHEDGLGEKKAPIPGVPYVEYCHACLTRNAGVCGLSIHDHNYDDWLDSTGSPMPWNSQATYEQGGIVRIHTIIKAHHLGHIEISACPDGRASTQECFDQHRLTFVQDIAHGMPADPKHPERGYLSLGEEFSMDFKLPDNVSGENVLLQWRYISANSCNPADYHDYFRGGNSDNEILPEEYWNSMLTVCNYPLPLDGSRGFLKPEQFFNCAEITILPTAPVEAAEPEISSVESEESPGSSSIMQALTNRINSPPSTAAPAVQETTNLIDSSVTEYTASPTVSPTTKATSSPTITRATSSPTTSPNALAASVPTASPVVSATSSPVASVDTKVATNSPVNTAPIDNDVPEVETVLTESHNESKDDTTISIIEQPGNSVQSAPLNESDVSTGSRSLPSIFVLSLVLIVQQFC</sequence>